<feature type="domain" description="Signal transduction histidine kinase subgroup 3 dimerisation and phosphoacceptor" evidence="11">
    <location>
        <begin position="252"/>
        <end position="316"/>
    </location>
</feature>
<keyword evidence="4 12" id="KW-0808">Transferase</keyword>
<dbReference type="Proteomes" id="UP000002366">
    <property type="component" value="Chromosome"/>
</dbReference>
<keyword evidence="3" id="KW-0597">Phosphoprotein</keyword>
<protein>
    <recommendedName>
        <fullName evidence="2">histidine kinase</fullName>
        <ecNumber evidence="2">2.7.13.3</ecNumber>
    </recommendedName>
</protein>
<dbReference type="InterPro" id="IPR036890">
    <property type="entry name" value="HATPase_C_sf"/>
</dbReference>
<dbReference type="OrthoDB" id="9781904at2"/>
<evidence type="ECO:0000256" key="8">
    <source>
        <dbReference type="ARBA" id="ARBA00023012"/>
    </source>
</evidence>
<organism evidence="12 13">
    <name type="scientific">Aminobacterium colombiense (strain DSM 12261 / ALA-1)</name>
    <dbReference type="NCBI Taxonomy" id="572547"/>
    <lineage>
        <taxon>Bacteria</taxon>
        <taxon>Thermotogati</taxon>
        <taxon>Synergistota</taxon>
        <taxon>Synergistia</taxon>
        <taxon>Synergistales</taxon>
        <taxon>Aminobacteriaceae</taxon>
        <taxon>Aminobacterium</taxon>
    </lineage>
</organism>
<feature type="domain" description="Histidine kinase/HSP90-like ATPase" evidence="10">
    <location>
        <begin position="358"/>
        <end position="451"/>
    </location>
</feature>
<dbReference type="eggNOG" id="COG4585">
    <property type="taxonomic scope" value="Bacteria"/>
</dbReference>
<evidence type="ECO:0000256" key="1">
    <source>
        <dbReference type="ARBA" id="ARBA00000085"/>
    </source>
</evidence>
<keyword evidence="9" id="KW-0812">Transmembrane</keyword>
<name>D5EDB9_AMICL</name>
<evidence type="ECO:0000256" key="2">
    <source>
        <dbReference type="ARBA" id="ARBA00012438"/>
    </source>
</evidence>
<dbReference type="Pfam" id="PF07730">
    <property type="entry name" value="HisKA_3"/>
    <property type="match status" value="1"/>
</dbReference>
<evidence type="ECO:0000259" key="10">
    <source>
        <dbReference type="Pfam" id="PF02518"/>
    </source>
</evidence>
<dbReference type="CDD" id="cd16917">
    <property type="entry name" value="HATPase_UhpB-NarQ-NarX-like"/>
    <property type="match status" value="1"/>
</dbReference>
<feature type="transmembrane region" description="Helical" evidence="9">
    <location>
        <begin position="162"/>
        <end position="182"/>
    </location>
</feature>
<dbReference type="EMBL" id="CP001997">
    <property type="protein sequence ID" value="ADE56551.1"/>
    <property type="molecule type" value="Genomic_DNA"/>
</dbReference>
<dbReference type="RefSeq" id="WP_013047817.1">
    <property type="nucleotide sequence ID" value="NC_014011.1"/>
</dbReference>
<keyword evidence="5" id="KW-0547">Nucleotide-binding</keyword>
<proteinExistence type="predicted"/>
<dbReference type="PANTHER" id="PTHR24421">
    <property type="entry name" value="NITRATE/NITRITE SENSOR PROTEIN NARX-RELATED"/>
    <property type="match status" value="1"/>
</dbReference>
<gene>
    <name evidence="12" type="ordered locus">Amico_0409</name>
</gene>
<evidence type="ECO:0000313" key="13">
    <source>
        <dbReference type="Proteomes" id="UP000002366"/>
    </source>
</evidence>
<dbReference type="Gene3D" id="1.20.5.1930">
    <property type="match status" value="1"/>
</dbReference>
<evidence type="ECO:0000256" key="7">
    <source>
        <dbReference type="ARBA" id="ARBA00022840"/>
    </source>
</evidence>
<keyword evidence="8" id="KW-0902">Two-component regulatory system</keyword>
<evidence type="ECO:0000256" key="6">
    <source>
        <dbReference type="ARBA" id="ARBA00022777"/>
    </source>
</evidence>
<evidence type="ECO:0000256" key="4">
    <source>
        <dbReference type="ARBA" id="ARBA00022679"/>
    </source>
</evidence>
<keyword evidence="9" id="KW-0472">Membrane</keyword>
<evidence type="ECO:0000256" key="3">
    <source>
        <dbReference type="ARBA" id="ARBA00022553"/>
    </source>
</evidence>
<dbReference type="InterPro" id="IPR050482">
    <property type="entry name" value="Sensor_HK_TwoCompSys"/>
</dbReference>
<keyword evidence="7" id="KW-0067">ATP-binding</keyword>
<dbReference type="SUPFAM" id="SSF55874">
    <property type="entry name" value="ATPase domain of HSP90 chaperone/DNA topoisomerase II/histidine kinase"/>
    <property type="match status" value="1"/>
</dbReference>
<dbReference type="InterPro" id="IPR011712">
    <property type="entry name" value="Sig_transdc_His_kin_sub3_dim/P"/>
</dbReference>
<dbReference type="InterPro" id="IPR003594">
    <property type="entry name" value="HATPase_dom"/>
</dbReference>
<comment type="catalytic activity">
    <reaction evidence="1">
        <text>ATP + protein L-histidine = ADP + protein N-phospho-L-histidine.</text>
        <dbReference type="EC" id="2.7.13.3"/>
    </reaction>
</comment>
<accession>D5EDB9</accession>
<dbReference type="Gene3D" id="3.30.565.10">
    <property type="entry name" value="Histidine kinase-like ATPase, C-terminal domain"/>
    <property type="match status" value="1"/>
</dbReference>
<keyword evidence="9" id="KW-1133">Transmembrane helix</keyword>
<dbReference type="PANTHER" id="PTHR24421:SF10">
    <property type="entry name" value="NITRATE_NITRITE SENSOR PROTEIN NARQ"/>
    <property type="match status" value="1"/>
</dbReference>
<dbReference type="EC" id="2.7.13.3" evidence="2"/>
<dbReference type="GO" id="GO:0005524">
    <property type="term" value="F:ATP binding"/>
    <property type="evidence" value="ECO:0007669"/>
    <property type="project" value="UniProtKB-KW"/>
</dbReference>
<dbReference type="GO" id="GO:0046983">
    <property type="term" value="F:protein dimerization activity"/>
    <property type="evidence" value="ECO:0007669"/>
    <property type="project" value="InterPro"/>
</dbReference>
<dbReference type="KEGG" id="aco:Amico_0409"/>
<reference evidence="12 13" key="1">
    <citation type="journal article" date="2010" name="Stand. Genomic Sci.">
        <title>Complete genome sequence of Aminobacterium colombiense type strain (ALA-1).</title>
        <authorList>
            <person name="Chertkov O."/>
            <person name="Sikorski J."/>
            <person name="Brambilla E."/>
            <person name="Lapidus A."/>
            <person name="Copeland A."/>
            <person name="Glavina Del Rio T."/>
            <person name="Nolan M."/>
            <person name="Lucas S."/>
            <person name="Tice H."/>
            <person name="Cheng J.F."/>
            <person name="Han C."/>
            <person name="Detter J.C."/>
            <person name="Bruce D."/>
            <person name="Tapia R."/>
            <person name="Goodwin L."/>
            <person name="Pitluck S."/>
            <person name="Liolios K."/>
            <person name="Ivanova N."/>
            <person name="Mavromatis K."/>
            <person name="Ovchinnikova G."/>
            <person name="Pati A."/>
            <person name="Chen A."/>
            <person name="Palaniappan K."/>
            <person name="Land M."/>
            <person name="Hauser L."/>
            <person name="Chang Y.J."/>
            <person name="Jeffries C.D."/>
            <person name="Spring S."/>
            <person name="Rohde M."/>
            <person name="Goker M."/>
            <person name="Bristow J."/>
            <person name="Eisen J.A."/>
            <person name="Markowitz V."/>
            <person name="Hugenholtz P."/>
            <person name="Kyrpides N.C."/>
            <person name="Klenk H.P."/>
        </authorList>
    </citation>
    <scope>NUCLEOTIDE SEQUENCE [LARGE SCALE GENOMIC DNA]</scope>
    <source>
        <strain evidence="13">DSM 12261 / ALA-1</strain>
    </source>
</reference>
<evidence type="ECO:0000259" key="11">
    <source>
        <dbReference type="Pfam" id="PF07730"/>
    </source>
</evidence>
<dbReference type="Pfam" id="PF02518">
    <property type="entry name" value="HATPase_c"/>
    <property type="match status" value="1"/>
</dbReference>
<dbReference type="AlphaFoldDB" id="D5EDB9"/>
<evidence type="ECO:0000313" key="12">
    <source>
        <dbReference type="EMBL" id="ADE56551.1"/>
    </source>
</evidence>
<dbReference type="STRING" id="572547.Amico_0409"/>
<dbReference type="GO" id="GO:0016020">
    <property type="term" value="C:membrane"/>
    <property type="evidence" value="ECO:0007669"/>
    <property type="project" value="InterPro"/>
</dbReference>
<evidence type="ECO:0000256" key="5">
    <source>
        <dbReference type="ARBA" id="ARBA00022741"/>
    </source>
</evidence>
<sequence>MRRHLLLVLVLAVTLPTMAVLIVSSFAMIHQEWAMEAVTRSYVEDLAENVASWLNLDTPMWGGDSFASLIKKLRVFSWGPSLPGWVAVVTADGKILMASPGVSNLAAIWDPRIPIGKAVEVRDRKGDRYTIAVYPLDGGNHLVIAAVAWRQLIGPMLRFGHIWPVLIVLMTLTSLIAVWAMWRWLILPLKKMVTEVDILAWGKELPEADDPQAVFELGRLRRALYRLAKTAIERDDLRNRYVHDVVSVQEEEKKRIARDIHDGPLQDITAMIQQMRLFNMNHHCPPKESRHLKLAEEAAQIAVRDLRELCDELSPPWLDLGLEHALTELADRLARHNGIEITVEVEEQLFMPSEVVLAFFRIFQEAVSNAVRHGKATEVHGDVSLIDSSTVSFEIRDNGKGFEPYKSYEELRIQGHRGLANIMERLTTLHGEFEVKSAPGKGAVLRCLVPIPKDNEENQEGRQPRSGRTK</sequence>
<dbReference type="GO" id="GO:0000155">
    <property type="term" value="F:phosphorelay sensor kinase activity"/>
    <property type="evidence" value="ECO:0007669"/>
    <property type="project" value="InterPro"/>
</dbReference>
<keyword evidence="13" id="KW-1185">Reference proteome</keyword>
<keyword evidence="6 12" id="KW-0418">Kinase</keyword>
<evidence type="ECO:0000256" key="9">
    <source>
        <dbReference type="SAM" id="Phobius"/>
    </source>
</evidence>
<dbReference type="HOGENOM" id="CLU_602588_0_0_0"/>